<protein>
    <recommendedName>
        <fullName evidence="9">YhhN-like protein</fullName>
    </recommendedName>
</protein>
<evidence type="ECO:0000256" key="4">
    <source>
        <dbReference type="ARBA" id="ARBA00022989"/>
    </source>
</evidence>
<comment type="subcellular location">
    <subcellularLocation>
        <location evidence="1">Membrane</location>
        <topology evidence="1">Multi-pass membrane protein</topology>
    </subcellularLocation>
</comment>
<feature type="transmembrane region" description="Helical" evidence="6">
    <location>
        <begin position="14"/>
        <end position="32"/>
    </location>
</feature>
<keyword evidence="4 6" id="KW-1133">Transmembrane helix</keyword>
<keyword evidence="5 6" id="KW-0472">Membrane</keyword>
<dbReference type="Pfam" id="PF07947">
    <property type="entry name" value="YhhN"/>
    <property type="match status" value="1"/>
</dbReference>
<evidence type="ECO:0000256" key="6">
    <source>
        <dbReference type="SAM" id="Phobius"/>
    </source>
</evidence>
<dbReference type="InterPro" id="IPR012506">
    <property type="entry name" value="TMEM86B-like"/>
</dbReference>
<feature type="transmembrane region" description="Helical" evidence="6">
    <location>
        <begin position="182"/>
        <end position="203"/>
    </location>
</feature>
<evidence type="ECO:0008006" key="9">
    <source>
        <dbReference type="Google" id="ProtNLM"/>
    </source>
</evidence>
<evidence type="ECO:0000256" key="2">
    <source>
        <dbReference type="ARBA" id="ARBA00007375"/>
    </source>
</evidence>
<feature type="transmembrane region" description="Helical" evidence="6">
    <location>
        <begin position="72"/>
        <end position="88"/>
    </location>
</feature>
<feature type="transmembrane region" description="Helical" evidence="6">
    <location>
        <begin position="123"/>
        <end position="143"/>
    </location>
</feature>
<sequence length="247" mass="28534">MENVGYNLLALKSLLLKVLLVLICILYFLFLYMDLFNVGIFIASDSIKYICTILCFIISLMTGKDSFNRRDLLLLQGGLFFTVLADLCLLIRDYFTLGVFFFCIVQILYSIRYKSTEVKLTLLRFITISYITIIVYLMVNFWIIEFDLLFAAAFFYLLCLIISITRAIKACKNDIYPSPNKYMILLAMLLFLLGDINVGLYNITRLVNLSGELPTLLHNTSGILIWIFYLPSQVLLSLSGYRFYSTR</sequence>
<evidence type="ECO:0000256" key="5">
    <source>
        <dbReference type="ARBA" id="ARBA00023136"/>
    </source>
</evidence>
<reference evidence="7 8" key="1">
    <citation type="submission" date="2021-06" db="EMBL/GenBank/DDBJ databases">
        <authorList>
            <person name="Sun Q."/>
            <person name="Li D."/>
        </authorList>
    </citation>
    <scope>NUCLEOTIDE SEQUENCE [LARGE SCALE GENOMIC DNA]</scope>
    <source>
        <strain evidence="7 8">MSJ-11</strain>
    </source>
</reference>
<dbReference type="EMBL" id="JAHLQF010000001">
    <property type="protein sequence ID" value="MBU5482703.1"/>
    <property type="molecule type" value="Genomic_DNA"/>
</dbReference>
<organism evidence="7 8">
    <name type="scientific">Clostridium mobile</name>
    <dbReference type="NCBI Taxonomy" id="2841512"/>
    <lineage>
        <taxon>Bacteria</taxon>
        <taxon>Bacillati</taxon>
        <taxon>Bacillota</taxon>
        <taxon>Clostridia</taxon>
        <taxon>Eubacteriales</taxon>
        <taxon>Clostridiaceae</taxon>
        <taxon>Clostridium</taxon>
    </lineage>
</organism>
<accession>A0ABS6EBX7</accession>
<proteinExistence type="inferred from homology"/>
<feature type="transmembrane region" description="Helical" evidence="6">
    <location>
        <begin position="38"/>
        <end position="60"/>
    </location>
</feature>
<keyword evidence="8" id="KW-1185">Reference proteome</keyword>
<name>A0ABS6EBX7_9CLOT</name>
<dbReference type="Proteomes" id="UP000726170">
    <property type="component" value="Unassembled WGS sequence"/>
</dbReference>
<gene>
    <name evidence="7" type="ORF">KQI86_00105</name>
</gene>
<feature type="transmembrane region" description="Helical" evidence="6">
    <location>
        <begin position="223"/>
        <end position="244"/>
    </location>
</feature>
<keyword evidence="3 6" id="KW-0812">Transmembrane</keyword>
<evidence type="ECO:0000313" key="8">
    <source>
        <dbReference type="Proteomes" id="UP000726170"/>
    </source>
</evidence>
<comment type="caution">
    <text evidence="7">The sequence shown here is derived from an EMBL/GenBank/DDBJ whole genome shotgun (WGS) entry which is preliminary data.</text>
</comment>
<evidence type="ECO:0000313" key="7">
    <source>
        <dbReference type="EMBL" id="MBU5482703.1"/>
    </source>
</evidence>
<feature type="transmembrane region" description="Helical" evidence="6">
    <location>
        <begin position="94"/>
        <end position="111"/>
    </location>
</feature>
<dbReference type="RefSeq" id="WP_216437128.1">
    <property type="nucleotide sequence ID" value="NZ_JAHLQF010000001.1"/>
</dbReference>
<evidence type="ECO:0000256" key="3">
    <source>
        <dbReference type="ARBA" id="ARBA00022692"/>
    </source>
</evidence>
<comment type="similarity">
    <text evidence="2">Belongs to the TMEM86 family.</text>
</comment>
<feature type="transmembrane region" description="Helical" evidence="6">
    <location>
        <begin position="149"/>
        <end position="170"/>
    </location>
</feature>
<evidence type="ECO:0000256" key="1">
    <source>
        <dbReference type="ARBA" id="ARBA00004141"/>
    </source>
</evidence>